<evidence type="ECO:0000313" key="5">
    <source>
        <dbReference type="Proteomes" id="UP001374535"/>
    </source>
</evidence>
<evidence type="ECO:0000259" key="3">
    <source>
        <dbReference type="PROSITE" id="PS50158"/>
    </source>
</evidence>
<keyword evidence="1" id="KW-0479">Metal-binding</keyword>
<keyword evidence="5" id="KW-1185">Reference proteome</keyword>
<dbReference type="EMBL" id="CP144701">
    <property type="protein sequence ID" value="WVZ26932.1"/>
    <property type="molecule type" value="Genomic_DNA"/>
</dbReference>
<feature type="compositionally biased region" description="Basic residues" evidence="2">
    <location>
        <begin position="268"/>
        <end position="284"/>
    </location>
</feature>
<dbReference type="GO" id="GO:0003676">
    <property type="term" value="F:nucleic acid binding"/>
    <property type="evidence" value="ECO:0007669"/>
    <property type="project" value="InterPro"/>
</dbReference>
<reference evidence="4 5" key="1">
    <citation type="journal article" date="2023" name="Life. Sci Alliance">
        <title>Evolutionary insights into 3D genome organization and epigenetic landscape of Vigna mungo.</title>
        <authorList>
            <person name="Junaid A."/>
            <person name="Singh B."/>
            <person name="Bhatia S."/>
        </authorList>
    </citation>
    <scope>NUCLEOTIDE SEQUENCE [LARGE SCALE GENOMIC DNA]</scope>
    <source>
        <strain evidence="4">Urdbean</strain>
    </source>
</reference>
<geneLocation type="mitochondrion" evidence="4"/>
<dbReference type="AlphaFoldDB" id="A0AAQ3PKQ5"/>
<evidence type="ECO:0000256" key="2">
    <source>
        <dbReference type="SAM" id="MobiDB-lite"/>
    </source>
</evidence>
<feature type="region of interest" description="Disordered" evidence="2">
    <location>
        <begin position="264"/>
        <end position="304"/>
    </location>
</feature>
<dbReference type="Proteomes" id="UP001374535">
    <property type="component" value="Mitochondrion MT"/>
</dbReference>
<dbReference type="InterPro" id="IPR036875">
    <property type="entry name" value="Znf_CCHC_sf"/>
</dbReference>
<proteinExistence type="predicted"/>
<dbReference type="PANTHER" id="PTHR47592">
    <property type="entry name" value="PBF68 PROTEIN"/>
    <property type="match status" value="1"/>
</dbReference>
<dbReference type="PANTHER" id="PTHR47592:SF31">
    <property type="entry name" value="ZINC FINGER, CCHC-TYPE-RELATED"/>
    <property type="match status" value="1"/>
</dbReference>
<dbReference type="InterPro" id="IPR001878">
    <property type="entry name" value="Znf_CCHC"/>
</dbReference>
<dbReference type="Pfam" id="PF14223">
    <property type="entry name" value="Retrotran_gag_2"/>
    <property type="match status" value="1"/>
</dbReference>
<sequence>MVENNIRFNYSEGNSVTRFVSEDGDLGVKEPSEVGQVREGVFEFGKKGIEEEKIISLTIRRYLIDHDNKESIIIACVIMPLLHVLDSPKCDVEYKWYNVIVMIHTVIIEYDDDVEMFETEAAEICLLIYLLSQTKTGVDVSNMMEEVVSKEEFKRKDDRALLIIHQCVDDMHFEKIQNAASAREAWNILVGYHAEGEKVKKVKLQALRRQYEHLLMEDGDKRSLPPMFDHIVVAIEESRDLEKLKIEELQSSLEALKVQHVKNEEKKTTKKWKGKHGKGKWRKDRNKDDKNESSTEEEGKSEKNFHKKDKRNIVCFNCHRYGHYFSECYAETREQKKSQENEAYAAQVESNSEPIILMTTTSTVSSHSQDKLWYLDSGFSNRMTCHRDWLVNFAETERSMVRFVVDNTSEVEGVGDVVIRRKNGSCAILTSVLFVLAIRYNLLSIGQLIQKGLTVMMRGFNKVEVFDKSKNLILRSKISKDKTFQISLVKCVMCEETDKMNTDTRTGNEEGLVHVAILEYSSRRIDRSNPGLEEIRVEGYNERKIDISAGEKKNVEVNAAKEAWGVSGEPRHDNNRLITALNWQLHSNHSVMSLSCSFEPFGLGRTTHASWHLPSSHDWQEQLLNGLTSVNYMSSEDTVRSQRGTRDRLARIGATSKAWSFGAACDLAGSFSVVYARSMLKHYRSVRYTWHHEPFGHYLGSNSRSPPFQQKDRSICYRRWKRCSLILYLLQRVRAIFKSCSNDDHSGQRCLYVSSRSPQALLRNNLTSSMTGNELMGN</sequence>
<dbReference type="Pfam" id="PF22936">
    <property type="entry name" value="Pol_BBD"/>
    <property type="match status" value="1"/>
</dbReference>
<dbReference type="SUPFAM" id="SSF57756">
    <property type="entry name" value="Retrovirus zinc finger-like domains"/>
    <property type="match status" value="1"/>
</dbReference>
<keyword evidence="1" id="KW-0862">Zinc</keyword>
<feature type="domain" description="CCHC-type" evidence="3">
    <location>
        <begin position="315"/>
        <end position="328"/>
    </location>
</feature>
<dbReference type="GO" id="GO:0008270">
    <property type="term" value="F:zinc ion binding"/>
    <property type="evidence" value="ECO:0007669"/>
    <property type="project" value="UniProtKB-KW"/>
</dbReference>
<evidence type="ECO:0000256" key="1">
    <source>
        <dbReference type="PROSITE-ProRule" id="PRU00047"/>
    </source>
</evidence>
<name>A0AAQ3PKQ5_VIGMU</name>
<feature type="compositionally biased region" description="Basic and acidic residues" evidence="2">
    <location>
        <begin position="285"/>
        <end position="304"/>
    </location>
</feature>
<keyword evidence="1" id="KW-0863">Zinc-finger</keyword>
<protein>
    <recommendedName>
        <fullName evidence="3">CCHC-type domain-containing protein</fullName>
    </recommendedName>
</protein>
<evidence type="ECO:0000313" key="4">
    <source>
        <dbReference type="EMBL" id="WVZ26932.1"/>
    </source>
</evidence>
<dbReference type="PROSITE" id="PS50158">
    <property type="entry name" value="ZF_CCHC"/>
    <property type="match status" value="1"/>
</dbReference>
<accession>A0AAQ3PKQ5</accession>
<gene>
    <name evidence="4" type="ORF">V8G54_000053</name>
</gene>
<dbReference type="InterPro" id="IPR054722">
    <property type="entry name" value="PolX-like_BBD"/>
</dbReference>
<organism evidence="4 5">
    <name type="scientific">Vigna mungo</name>
    <name type="common">Black gram</name>
    <name type="synonym">Phaseolus mungo</name>
    <dbReference type="NCBI Taxonomy" id="3915"/>
    <lineage>
        <taxon>Eukaryota</taxon>
        <taxon>Viridiplantae</taxon>
        <taxon>Streptophyta</taxon>
        <taxon>Embryophyta</taxon>
        <taxon>Tracheophyta</taxon>
        <taxon>Spermatophyta</taxon>
        <taxon>Magnoliopsida</taxon>
        <taxon>eudicotyledons</taxon>
        <taxon>Gunneridae</taxon>
        <taxon>Pentapetalae</taxon>
        <taxon>rosids</taxon>
        <taxon>fabids</taxon>
        <taxon>Fabales</taxon>
        <taxon>Fabaceae</taxon>
        <taxon>Papilionoideae</taxon>
        <taxon>50 kb inversion clade</taxon>
        <taxon>NPAAA clade</taxon>
        <taxon>indigoferoid/millettioid clade</taxon>
        <taxon>Phaseoleae</taxon>
        <taxon>Vigna</taxon>
    </lineage>
</organism>
<keyword evidence="4" id="KW-0496">Mitochondrion</keyword>